<feature type="region of interest" description="Disordered" evidence="1">
    <location>
        <begin position="1"/>
        <end position="38"/>
    </location>
</feature>
<protein>
    <submittedName>
        <fullName evidence="2">Uncharacterized protein</fullName>
    </submittedName>
</protein>
<reference evidence="2" key="1">
    <citation type="journal article" date="2023" name="Mol. Phylogenet. Evol.">
        <title>Genome-scale phylogeny and comparative genomics of the fungal order Sordariales.</title>
        <authorList>
            <person name="Hensen N."/>
            <person name="Bonometti L."/>
            <person name="Westerberg I."/>
            <person name="Brannstrom I.O."/>
            <person name="Guillou S."/>
            <person name="Cros-Aarteil S."/>
            <person name="Calhoun S."/>
            <person name="Haridas S."/>
            <person name="Kuo A."/>
            <person name="Mondo S."/>
            <person name="Pangilinan J."/>
            <person name="Riley R."/>
            <person name="LaButti K."/>
            <person name="Andreopoulos B."/>
            <person name="Lipzen A."/>
            <person name="Chen C."/>
            <person name="Yan M."/>
            <person name="Daum C."/>
            <person name="Ng V."/>
            <person name="Clum A."/>
            <person name="Steindorff A."/>
            <person name="Ohm R.A."/>
            <person name="Martin F."/>
            <person name="Silar P."/>
            <person name="Natvig D.O."/>
            <person name="Lalanne C."/>
            <person name="Gautier V."/>
            <person name="Ament-Velasquez S.L."/>
            <person name="Kruys A."/>
            <person name="Hutchinson M.I."/>
            <person name="Powell A.J."/>
            <person name="Barry K."/>
            <person name="Miller A.N."/>
            <person name="Grigoriev I.V."/>
            <person name="Debuchy R."/>
            <person name="Gladieux P."/>
            <person name="Hiltunen Thoren M."/>
            <person name="Johannesson H."/>
        </authorList>
    </citation>
    <scope>NUCLEOTIDE SEQUENCE</scope>
    <source>
        <strain evidence="2">CBS 315.58</strain>
    </source>
</reference>
<gene>
    <name evidence="2" type="ORF">QBC40DRAFT_257670</name>
</gene>
<feature type="compositionally biased region" description="Basic residues" evidence="1">
    <location>
        <begin position="417"/>
        <end position="426"/>
    </location>
</feature>
<feature type="compositionally biased region" description="Basic and acidic residues" evidence="1">
    <location>
        <begin position="11"/>
        <end position="22"/>
    </location>
</feature>
<sequence>MQAYTLPVRSYRRDTTASEPLEHSLSNDYDPTNARRSTTPLPFVRRRLNVPNTFAAFRNVSVPTSPSRAGQENRPPVPLSNKENVNTKFSHILTRFENGFVDSSPPARQPITPITNLPSYYSTYSLPMPTTTLSRLPQQQQQQQTPLAIPSSVPEKRAKSPYRHRTFSFESPPASPELVFLPNHGGLEITTLSSNDDLAHQAAPAIDHTQVRSTSSTYPSEGACSPELTVSPPLTFGRRILSSLEAYGFSSAHLSILQSEEEDRQQEDKDTRKSSQDLEGLYPREKKLSLSEADIAHAITASRSPPNRCSNLGSEEFVLPAPESPVVPLLLLTDHILVSGNDVLGGGEEGQGGADENASTRCLPRVSTALSFPSFDGGGGERLVEVQLRGEREREEEGHVSFGTQLRSRISGHFRRVNGHGHHFRSSSRLGGGMEGNDEGEKTRVTADVKRWLMKQFKAGRMGVRKVKRGLHGGYDSGNEVRKEKLVEEMRGLDVKLEKERRKLRKKRRCESAGGERGGKGGKERSLRGRFWGLLV</sequence>
<organism evidence="2 3">
    <name type="scientific">Triangularia verruculosa</name>
    <dbReference type="NCBI Taxonomy" id="2587418"/>
    <lineage>
        <taxon>Eukaryota</taxon>
        <taxon>Fungi</taxon>
        <taxon>Dikarya</taxon>
        <taxon>Ascomycota</taxon>
        <taxon>Pezizomycotina</taxon>
        <taxon>Sordariomycetes</taxon>
        <taxon>Sordariomycetidae</taxon>
        <taxon>Sordariales</taxon>
        <taxon>Podosporaceae</taxon>
        <taxon>Triangularia</taxon>
    </lineage>
</organism>
<keyword evidence="3" id="KW-1185">Reference proteome</keyword>
<feature type="compositionally biased region" description="Basic and acidic residues" evidence="1">
    <location>
        <begin position="266"/>
        <end position="284"/>
    </location>
</feature>
<feature type="compositionally biased region" description="Polar residues" evidence="1">
    <location>
        <begin position="61"/>
        <end position="70"/>
    </location>
</feature>
<feature type="region of interest" description="Disordered" evidence="1">
    <location>
        <begin position="61"/>
        <end position="83"/>
    </location>
</feature>
<feature type="region of interest" description="Disordered" evidence="1">
    <location>
        <begin position="203"/>
        <end position="228"/>
    </location>
</feature>
<comment type="caution">
    <text evidence="2">The sequence shown here is derived from an EMBL/GenBank/DDBJ whole genome shotgun (WGS) entry which is preliminary data.</text>
</comment>
<feature type="compositionally biased region" description="Polar residues" evidence="1">
    <location>
        <begin position="24"/>
        <end position="38"/>
    </location>
</feature>
<feature type="region of interest" description="Disordered" evidence="1">
    <location>
        <begin position="258"/>
        <end position="284"/>
    </location>
</feature>
<accession>A0AAN6XAC4</accession>
<dbReference type="AlphaFoldDB" id="A0AAN6XAC4"/>
<evidence type="ECO:0000313" key="3">
    <source>
        <dbReference type="Proteomes" id="UP001303160"/>
    </source>
</evidence>
<feature type="region of interest" description="Disordered" evidence="1">
    <location>
        <begin position="506"/>
        <end position="525"/>
    </location>
</feature>
<dbReference type="EMBL" id="MU863976">
    <property type="protein sequence ID" value="KAK4196829.1"/>
    <property type="molecule type" value="Genomic_DNA"/>
</dbReference>
<dbReference type="Proteomes" id="UP001303160">
    <property type="component" value="Unassembled WGS sequence"/>
</dbReference>
<name>A0AAN6XAC4_9PEZI</name>
<reference evidence="2" key="2">
    <citation type="submission" date="2023-05" db="EMBL/GenBank/DDBJ databases">
        <authorList>
            <consortium name="Lawrence Berkeley National Laboratory"/>
            <person name="Steindorff A."/>
            <person name="Hensen N."/>
            <person name="Bonometti L."/>
            <person name="Westerberg I."/>
            <person name="Brannstrom I.O."/>
            <person name="Guillou S."/>
            <person name="Cros-Aarteil S."/>
            <person name="Calhoun S."/>
            <person name="Haridas S."/>
            <person name="Kuo A."/>
            <person name="Mondo S."/>
            <person name="Pangilinan J."/>
            <person name="Riley R."/>
            <person name="Labutti K."/>
            <person name="Andreopoulos B."/>
            <person name="Lipzen A."/>
            <person name="Chen C."/>
            <person name="Yanf M."/>
            <person name="Daum C."/>
            <person name="Ng V."/>
            <person name="Clum A."/>
            <person name="Ohm R."/>
            <person name="Martin F."/>
            <person name="Silar P."/>
            <person name="Natvig D."/>
            <person name="Lalanne C."/>
            <person name="Gautier V."/>
            <person name="Ament-Velasquez S.L."/>
            <person name="Kruys A."/>
            <person name="Hutchinson M.I."/>
            <person name="Powell A.J."/>
            <person name="Barry K."/>
            <person name="Miller A.N."/>
            <person name="Grigoriev I.V."/>
            <person name="Debuchy R."/>
            <person name="Gladieux P."/>
            <person name="Thoren M.H."/>
            <person name="Johannesson H."/>
        </authorList>
    </citation>
    <scope>NUCLEOTIDE SEQUENCE</scope>
    <source>
        <strain evidence="2">CBS 315.58</strain>
    </source>
</reference>
<evidence type="ECO:0000313" key="2">
    <source>
        <dbReference type="EMBL" id="KAK4196829.1"/>
    </source>
</evidence>
<proteinExistence type="predicted"/>
<feature type="region of interest" description="Disordered" evidence="1">
    <location>
        <begin position="417"/>
        <end position="443"/>
    </location>
</feature>
<evidence type="ECO:0000256" key="1">
    <source>
        <dbReference type="SAM" id="MobiDB-lite"/>
    </source>
</evidence>